<dbReference type="InterPro" id="IPR013766">
    <property type="entry name" value="Thioredoxin_domain"/>
</dbReference>
<dbReference type="VEuPathDB" id="TrichDB:TRFO_01200"/>
<dbReference type="Pfam" id="PF00085">
    <property type="entry name" value="Thioredoxin"/>
    <property type="match status" value="1"/>
</dbReference>
<sequence length="376" mass="44211">MILFLLSFIGNFTNETWYEMTNNSNVQGAIAFCYSPFCVHCQKTHPEWNKFIESGLDDSSVSIGSINCSKYRNLCMEMGISRFPTFFIKYHNQMNEVNLPYYSENFQKLYKRLVNALNGKYFHNTEETDVQNNEGNNEHEKIIYPRFVFTFDGNNSELIEMASNAIVSSDLFIEASYEMRISTETKLTVNISENRQIKMDEEFTELNILSFLRENSHSYLGKWTIVSIKKIKRKYFILATNDDEQFHRFENVDDIEPNKYVWGSSREMTTESFSQLFDMNETDYPAIIYVLPQKRLFCKSEKINDISQVKEFIQRIENDEIPESDFLEIDVMKRKLKEFQKIFIIVLVSVISAALLFASAIIIYINVIRKPKNKED</sequence>
<organism evidence="6 7">
    <name type="scientific">Tritrichomonas foetus</name>
    <dbReference type="NCBI Taxonomy" id="1144522"/>
    <lineage>
        <taxon>Eukaryota</taxon>
        <taxon>Metamonada</taxon>
        <taxon>Parabasalia</taxon>
        <taxon>Tritrichomonadida</taxon>
        <taxon>Tritrichomonadidae</taxon>
        <taxon>Tritrichomonas</taxon>
    </lineage>
</organism>
<keyword evidence="3" id="KW-1133">Transmembrane helix</keyword>
<protein>
    <recommendedName>
        <fullName evidence="5">Thioredoxin domain-containing protein</fullName>
    </recommendedName>
</protein>
<evidence type="ECO:0000313" key="6">
    <source>
        <dbReference type="EMBL" id="OHT11239.1"/>
    </source>
</evidence>
<dbReference type="PANTHER" id="PTHR45672:SF3">
    <property type="entry name" value="THIOREDOXIN DOMAIN-CONTAINING PROTEIN 5"/>
    <property type="match status" value="1"/>
</dbReference>
<gene>
    <name evidence="6" type="ORF">TRFO_01200</name>
</gene>
<dbReference type="Gene3D" id="3.40.30.10">
    <property type="entry name" value="Glutaredoxin"/>
    <property type="match status" value="1"/>
</dbReference>
<name>A0A1J4KIR0_9EUKA</name>
<evidence type="ECO:0000256" key="4">
    <source>
        <dbReference type="SAM" id="SignalP"/>
    </source>
</evidence>
<evidence type="ECO:0000256" key="2">
    <source>
        <dbReference type="ARBA" id="ARBA00022729"/>
    </source>
</evidence>
<dbReference type="AlphaFoldDB" id="A0A1J4KIR0"/>
<dbReference type="EMBL" id="MLAK01000593">
    <property type="protein sequence ID" value="OHT11239.1"/>
    <property type="molecule type" value="Genomic_DNA"/>
</dbReference>
<dbReference type="GeneID" id="94824668"/>
<keyword evidence="7" id="KW-1185">Reference proteome</keyword>
<evidence type="ECO:0000259" key="5">
    <source>
        <dbReference type="Pfam" id="PF00085"/>
    </source>
</evidence>
<dbReference type="InterPro" id="IPR051063">
    <property type="entry name" value="PDI"/>
</dbReference>
<feature type="domain" description="Thioredoxin" evidence="5">
    <location>
        <begin position="13"/>
        <end position="94"/>
    </location>
</feature>
<evidence type="ECO:0000256" key="1">
    <source>
        <dbReference type="ARBA" id="ARBA00006347"/>
    </source>
</evidence>
<accession>A0A1J4KIR0</accession>
<dbReference type="CDD" id="cd02961">
    <property type="entry name" value="PDI_a_family"/>
    <property type="match status" value="1"/>
</dbReference>
<keyword evidence="3" id="KW-0472">Membrane</keyword>
<proteinExistence type="inferred from homology"/>
<dbReference type="GO" id="GO:0005783">
    <property type="term" value="C:endoplasmic reticulum"/>
    <property type="evidence" value="ECO:0007669"/>
    <property type="project" value="TreeGrafter"/>
</dbReference>
<evidence type="ECO:0000313" key="7">
    <source>
        <dbReference type="Proteomes" id="UP000179807"/>
    </source>
</evidence>
<comment type="similarity">
    <text evidence="1">Belongs to the protein disulfide isomerase family.</text>
</comment>
<dbReference type="PROSITE" id="PS00194">
    <property type="entry name" value="THIOREDOXIN_1"/>
    <property type="match status" value="1"/>
</dbReference>
<dbReference type="RefSeq" id="XP_068364375.1">
    <property type="nucleotide sequence ID" value="XM_068489964.1"/>
</dbReference>
<keyword evidence="3" id="KW-0812">Transmembrane</keyword>
<dbReference type="OrthoDB" id="10264505at2759"/>
<feature type="signal peptide" evidence="4">
    <location>
        <begin position="1"/>
        <end position="18"/>
    </location>
</feature>
<dbReference type="SUPFAM" id="SSF52833">
    <property type="entry name" value="Thioredoxin-like"/>
    <property type="match status" value="1"/>
</dbReference>
<dbReference type="InterPro" id="IPR036249">
    <property type="entry name" value="Thioredoxin-like_sf"/>
</dbReference>
<reference evidence="6" key="1">
    <citation type="submission" date="2016-10" db="EMBL/GenBank/DDBJ databases">
        <authorList>
            <person name="Benchimol M."/>
            <person name="Almeida L.G."/>
            <person name="Vasconcelos A.T."/>
            <person name="Perreira-Neves A."/>
            <person name="Rosa I.A."/>
            <person name="Tasca T."/>
            <person name="Bogo M.R."/>
            <person name="de Souza W."/>
        </authorList>
    </citation>
    <scope>NUCLEOTIDE SEQUENCE [LARGE SCALE GENOMIC DNA]</scope>
    <source>
        <strain evidence="6">K</strain>
    </source>
</reference>
<comment type="caution">
    <text evidence="6">The sequence shown here is derived from an EMBL/GenBank/DDBJ whole genome shotgun (WGS) entry which is preliminary data.</text>
</comment>
<feature type="chain" id="PRO_5012543228" description="Thioredoxin domain-containing protein" evidence="4">
    <location>
        <begin position="19"/>
        <end position="376"/>
    </location>
</feature>
<feature type="transmembrane region" description="Helical" evidence="3">
    <location>
        <begin position="342"/>
        <end position="365"/>
    </location>
</feature>
<dbReference type="Proteomes" id="UP000179807">
    <property type="component" value="Unassembled WGS sequence"/>
</dbReference>
<dbReference type="InterPro" id="IPR017937">
    <property type="entry name" value="Thioredoxin_CS"/>
</dbReference>
<dbReference type="GO" id="GO:0006457">
    <property type="term" value="P:protein folding"/>
    <property type="evidence" value="ECO:0007669"/>
    <property type="project" value="TreeGrafter"/>
</dbReference>
<dbReference type="GO" id="GO:0003756">
    <property type="term" value="F:protein disulfide isomerase activity"/>
    <property type="evidence" value="ECO:0007669"/>
    <property type="project" value="TreeGrafter"/>
</dbReference>
<keyword evidence="2 4" id="KW-0732">Signal</keyword>
<dbReference type="PANTHER" id="PTHR45672">
    <property type="entry name" value="PROTEIN DISULFIDE-ISOMERASE C17H9.14C-RELATED"/>
    <property type="match status" value="1"/>
</dbReference>
<evidence type="ECO:0000256" key="3">
    <source>
        <dbReference type="SAM" id="Phobius"/>
    </source>
</evidence>